<dbReference type="RefSeq" id="WP_110379975.1">
    <property type="nucleotide sequence ID" value="NZ_CP029288.2"/>
</dbReference>
<dbReference type="OrthoDB" id="377022at2157"/>
<accession>A0A2U9IM67</accession>
<dbReference type="Proteomes" id="UP000248410">
    <property type="component" value="Chromosome"/>
</dbReference>
<name>A0A2U9IM67_9CREN</name>
<dbReference type="GeneID" id="36837420"/>
<protein>
    <submittedName>
        <fullName evidence="1">Uncharacterized protein</fullName>
    </submittedName>
</protein>
<dbReference type="Gene3D" id="3.30.450.370">
    <property type="match status" value="1"/>
</dbReference>
<keyword evidence="2" id="KW-1185">Reference proteome</keyword>
<dbReference type="EMBL" id="CP029288">
    <property type="protein sequence ID" value="AWR97085.1"/>
    <property type="molecule type" value="Genomic_DNA"/>
</dbReference>
<dbReference type="KEGG" id="asul:DFR86_05585"/>
<evidence type="ECO:0000313" key="2">
    <source>
        <dbReference type="Proteomes" id="UP000248410"/>
    </source>
</evidence>
<gene>
    <name evidence="1" type="ORF">DFR86_05585</name>
</gene>
<reference evidence="1 2" key="1">
    <citation type="submission" date="2018-05" db="EMBL/GenBank/DDBJ databases">
        <title>Complete Genome Sequences of Extremely Thermoacidophilic, Metal-Mobilizing Type-Strain Members of the Archaeal Family Sulfolobaceae: Acidianus brierleyi DSM-1651T, Acidianus sulfidivorans DSM-18786T, Metallosphaera hakonensis DSM-7519T, and Metallosphaera prunae DSM-10039T.</title>
        <authorList>
            <person name="Counts J.A."/>
            <person name="Kelly R.M."/>
        </authorList>
    </citation>
    <scope>NUCLEOTIDE SEQUENCE [LARGE SCALE GENOMIC DNA]</scope>
    <source>
        <strain evidence="1 2">JP7</strain>
    </source>
</reference>
<dbReference type="AlphaFoldDB" id="A0A2U9IM67"/>
<proteinExistence type="predicted"/>
<organism evidence="1 2">
    <name type="scientific">Acidianus sulfidivorans JP7</name>
    <dbReference type="NCBI Taxonomy" id="619593"/>
    <lineage>
        <taxon>Archaea</taxon>
        <taxon>Thermoproteota</taxon>
        <taxon>Thermoprotei</taxon>
        <taxon>Sulfolobales</taxon>
        <taxon>Sulfolobaceae</taxon>
        <taxon>Acidianus</taxon>
    </lineage>
</organism>
<evidence type="ECO:0000313" key="1">
    <source>
        <dbReference type="EMBL" id="AWR97085.1"/>
    </source>
</evidence>
<sequence>MTSRILEEYYILGNKISIKEINNNIHYEIEEVKLNNKEKEILKNVSENDIKAFNLDPVTADRILYELKKKKFGKLTIPILDDKVNEITCFNYNTELYVKLQNYGNAITNIKYSSLKEILTDLETIFEKAIRRKNQLIFENNELSGIVNSNSPNTISFNILKKTIKYNSIPSIINSHILSLSQFILLWELLERKALVVFTGNIDTNIEILQNLLNLLNNYKILDIGSKPKLNIENKKYIKIDSRDIDYEDIQLYNPDIIIFDKFNKNILKESLKLNINNKGIIILSNYPDHYTFIDSLNRSMLLSLSKLPTIIIERTREKTIFYDIYSLRNKIKIAQINNIGTANNIEKLHIAKKAQININTVELKKKLINDVYKNNITDNSLVLDKINEEMRNNVIAFS</sequence>